<comment type="caution">
    <text evidence="2">The sequence shown here is derived from an EMBL/GenBank/DDBJ whole genome shotgun (WGS) entry which is preliminary data.</text>
</comment>
<evidence type="ECO:0000256" key="1">
    <source>
        <dbReference type="SAM" id="Phobius"/>
    </source>
</evidence>
<reference evidence="2 3" key="1">
    <citation type="submission" date="2019-03" db="EMBL/GenBank/DDBJ databases">
        <title>Genome sequence of Sphingomonas sp. 17J27-24.</title>
        <authorList>
            <person name="Kim M."/>
            <person name="Maeng S."/>
            <person name="Sathiyaraj S."/>
        </authorList>
    </citation>
    <scope>NUCLEOTIDE SEQUENCE [LARGE SCALE GENOMIC DNA]</scope>
    <source>
        <strain evidence="2 3">17J27-24</strain>
    </source>
</reference>
<dbReference type="OrthoDB" id="7554925at2"/>
<keyword evidence="1" id="KW-1133">Transmembrane helix</keyword>
<proteinExistence type="predicted"/>
<keyword evidence="1" id="KW-0812">Transmembrane</keyword>
<evidence type="ECO:0000313" key="2">
    <source>
        <dbReference type="EMBL" id="TFI57846.1"/>
    </source>
</evidence>
<keyword evidence="1" id="KW-0472">Membrane</keyword>
<sequence length="245" mass="26191">MKFSYSAVWDDAVQLFRSHGSLIVALAGVFIFLPGLLTAALLPQPQAQTVDQLMEAMRAYVQFAWPWVLLETLVNMIGTIAILRLIFPRQTSTVGAVIAASLPLVPTYFVAAILSNITVGLGLLLFIIPGIYLLGRLTPVGPVIVAEERRNPIDALRRSFQITAGKGWAVAGLVLIVAIAGVIVMVVANNLIGLVLLLIAGQKIGGFLTLIVGAITAAAFTTLLVLLYAAIYRRLAEPTSAEVFQ</sequence>
<feature type="transmembrane region" description="Helical" evidence="1">
    <location>
        <begin position="63"/>
        <end position="87"/>
    </location>
</feature>
<evidence type="ECO:0000313" key="3">
    <source>
        <dbReference type="Proteomes" id="UP000298213"/>
    </source>
</evidence>
<dbReference type="AlphaFoldDB" id="A0A4Y8ZTQ4"/>
<feature type="transmembrane region" description="Helical" evidence="1">
    <location>
        <begin position="167"/>
        <end position="200"/>
    </location>
</feature>
<dbReference type="EMBL" id="SPDV01000022">
    <property type="protein sequence ID" value="TFI57846.1"/>
    <property type="molecule type" value="Genomic_DNA"/>
</dbReference>
<accession>A0A4Y8ZTQ4</accession>
<dbReference type="Pfam" id="PF06790">
    <property type="entry name" value="UPF0259"/>
    <property type="match status" value="1"/>
</dbReference>
<gene>
    <name evidence="2" type="ORF">E2493_12695</name>
</gene>
<name>A0A4Y8ZTQ4_9SPHN</name>
<feature type="transmembrane region" description="Helical" evidence="1">
    <location>
        <begin position="20"/>
        <end position="42"/>
    </location>
</feature>
<feature type="transmembrane region" description="Helical" evidence="1">
    <location>
        <begin position="206"/>
        <end position="231"/>
    </location>
</feature>
<organism evidence="2 3">
    <name type="scientific">Sphingomonas parva</name>
    <dbReference type="NCBI Taxonomy" id="2555898"/>
    <lineage>
        <taxon>Bacteria</taxon>
        <taxon>Pseudomonadati</taxon>
        <taxon>Pseudomonadota</taxon>
        <taxon>Alphaproteobacteria</taxon>
        <taxon>Sphingomonadales</taxon>
        <taxon>Sphingomonadaceae</taxon>
        <taxon>Sphingomonas</taxon>
    </lineage>
</organism>
<dbReference type="RefSeq" id="WP_135087343.1">
    <property type="nucleotide sequence ID" value="NZ_SPDV01000022.1"/>
</dbReference>
<protein>
    <submittedName>
        <fullName evidence="2">Uncharacterized protein</fullName>
    </submittedName>
</protein>
<keyword evidence="3" id="KW-1185">Reference proteome</keyword>
<dbReference type="Proteomes" id="UP000298213">
    <property type="component" value="Unassembled WGS sequence"/>
</dbReference>